<gene>
    <name evidence="4" type="ORF">HMH06_01920</name>
</gene>
<dbReference type="NCBIfam" id="TIGR04183">
    <property type="entry name" value="Por_Secre_tail"/>
    <property type="match status" value="1"/>
</dbReference>
<organism evidence="4 5">
    <name type="scientific">Empedobacter stercoris</name>
    <dbReference type="NCBI Taxonomy" id="1628248"/>
    <lineage>
        <taxon>Bacteria</taxon>
        <taxon>Pseudomonadati</taxon>
        <taxon>Bacteroidota</taxon>
        <taxon>Flavobacteriia</taxon>
        <taxon>Flavobacteriales</taxon>
        <taxon>Weeksellaceae</taxon>
        <taxon>Empedobacter</taxon>
    </lineage>
</organism>
<proteinExistence type="predicted"/>
<reference evidence="4 5" key="1">
    <citation type="submission" date="2020-05" db="EMBL/GenBank/DDBJ databases">
        <title>Tigecycline resistant gene in Empedobacter stercoris.</title>
        <authorList>
            <person name="Chen Y."/>
            <person name="Cheng Y."/>
            <person name="Zhou K."/>
        </authorList>
    </citation>
    <scope>NUCLEOTIDE SEQUENCE [LARGE SCALE GENOMIC DNA]</scope>
    <source>
        <strain evidence="4 5">ES202</strain>
    </source>
</reference>
<evidence type="ECO:0000256" key="2">
    <source>
        <dbReference type="SAM" id="SignalP"/>
    </source>
</evidence>
<feature type="domain" description="Secretion system C-terminal sorting" evidence="3">
    <location>
        <begin position="414"/>
        <end position="478"/>
    </location>
</feature>
<dbReference type="EMBL" id="JABFOQ010000002">
    <property type="protein sequence ID" value="NOJ74615.1"/>
    <property type="molecule type" value="Genomic_DNA"/>
</dbReference>
<feature type="chain" id="PRO_5046757531" evidence="2">
    <location>
        <begin position="22"/>
        <end position="482"/>
    </location>
</feature>
<evidence type="ECO:0000256" key="1">
    <source>
        <dbReference type="ARBA" id="ARBA00022729"/>
    </source>
</evidence>
<evidence type="ECO:0000313" key="5">
    <source>
        <dbReference type="Proteomes" id="UP000580344"/>
    </source>
</evidence>
<keyword evidence="5" id="KW-1185">Reference proteome</keyword>
<evidence type="ECO:0000313" key="4">
    <source>
        <dbReference type="EMBL" id="NOJ74615.1"/>
    </source>
</evidence>
<feature type="signal peptide" evidence="2">
    <location>
        <begin position="1"/>
        <end position="21"/>
    </location>
</feature>
<sequence length="482" mass="52436">MKKTLFTIFLTALMTGVPLFGQTGKAPNLLESSIQKELTNKGTENFPTTEWIDFTDVSWYNSTSTSFTLSNAEQLAGLAKLVYDGNDFSGKTIILSNDIDVGKHLWTSIGYSYQKPFSGIFLGNNHTIKNVFINRPTGDFVGFFGQAFKASLKDLKLDNVIIRAKGTAGCFVGNLSTNSSAENCHVTNGEIIGTDYNVGGFAGSLLTESFATNSSFEGYVEGINQIGGFTGSLWDKATVTKSFAKGTVKGEYIIGGFVGFTTMAFGPNRTNVVKDSYCITDVEANIERAGGFVGYAQFALNVENSYAVGNVASPIAVGSFAGMVGNAEFKNAHFDKTVSTIDAVGVLEMEGMLVDITGNTTSVMKNETFAEILNASNSDKPWRIVNGLNDNYPVLNFQNLGIQEYTSKELNLKIYPTITEKLLHIQSNAKVLDYKIYDINGRIIPINNKKMKEIDVSSFTKGVYIISVSTIEGTKNLKFIKK</sequence>
<comment type="caution">
    <text evidence="4">The sequence shown here is derived from an EMBL/GenBank/DDBJ whole genome shotgun (WGS) entry which is preliminary data.</text>
</comment>
<protein>
    <submittedName>
        <fullName evidence="4">T9SS type A sorting domain-containing protein</fullName>
    </submittedName>
</protein>
<evidence type="ECO:0000259" key="3">
    <source>
        <dbReference type="Pfam" id="PF18962"/>
    </source>
</evidence>
<keyword evidence="1 2" id="KW-0732">Signal</keyword>
<name>A0ABX1WIW7_9FLAO</name>
<accession>A0ABX1WIW7</accession>
<dbReference type="Proteomes" id="UP000580344">
    <property type="component" value="Unassembled WGS sequence"/>
</dbReference>
<dbReference type="Gene3D" id="2.160.20.110">
    <property type="match status" value="1"/>
</dbReference>
<dbReference type="InterPro" id="IPR026444">
    <property type="entry name" value="Secre_tail"/>
</dbReference>
<dbReference type="RefSeq" id="WP_171621936.1">
    <property type="nucleotide sequence ID" value="NZ_JABFOQ010000002.1"/>
</dbReference>
<dbReference type="Pfam" id="PF18962">
    <property type="entry name" value="Por_Secre_tail"/>
    <property type="match status" value="1"/>
</dbReference>